<name>A0AA88U1R3_9ASTE</name>
<evidence type="ECO:0000313" key="3">
    <source>
        <dbReference type="Proteomes" id="UP001187471"/>
    </source>
</evidence>
<dbReference type="EMBL" id="JAVXUO010003061">
    <property type="protein sequence ID" value="KAK2967080.1"/>
    <property type="molecule type" value="Genomic_DNA"/>
</dbReference>
<keyword evidence="1" id="KW-1133">Transmembrane helix</keyword>
<dbReference type="PANTHER" id="PTHR31431:SF1">
    <property type="entry name" value="NUCLEOPORIN NUP188"/>
    <property type="match status" value="1"/>
</dbReference>
<sequence>MATPSAKSVDASLWWDSFSLLLTELENASLSSELPPSLVKKLNENHAWFLETVARFKPPNQTSRDALEARQVNVGSHRLTVQAELRDKALKVSATLCLDEVQSYILVKRSTDCNTIEADPLVFEPLHMVMLHYYVERQCLLKCTRQIFMHALYVSAGSKERYATRDEVQKLISDGLESRLIPVLEGLLSSSYPEHMDVDLFTLWAEETLIEENVVLDILFLAYYESFCTCDGKKWRKLCLFYEGMITGTYNFRKLAVSTEAENSIYQAKVQLLLILIETLDLENLLQMIHDEMPFRNVSWLSVLLVLSLFFALSLFYLIEWSSFAPSRQGTKAFSLIDIQEMDAIISGFNAFETKEAGPLILAWAVFLCLISSLPGKQEYSVLMEISHVGYVRQAFEAASLNYFLEILQSSVLKDSEGPVAGYRSVLRTFISSFIASYEISLQFEDNNLKLILDILGKIYCGEESLCIQFWDKDSFIDGPIRCLLCNLEGEFPFRIVELVRLLSALCEGSWPAECVYNFLDKSVGLSSLFEISSDSLVDNVSQIVETQLPLRVPGLEGLYIPSRTRGHVLKMVDANTALVRWEYAQSGVLVLLLRLAQEIYVDATDEVLATLDLLGRLVTFNMAVCYSLLGTDNTLYDEAAGMNGQIEKVNVIEIICTLVKNLSPNGDGVMMMSMGVNILAKISPSQVATMALKANIFDVAFRTNPLGIGSDGLSSGSWLLSGRLAKMLLTDCQHNDSCCPLTLSVLDFTMQLVETGVENDIVMALVVFTVQYVLVNHEYWKYKVRHVRWKVTLKVLEVIKKCIWSVTYHQKLGEVVRDIILSDTSVHNVLFRIVCTTTQTLEKLYVSRLYEPIEIEQLQLAICSVLDILFIMLFDLSKDPLPSYPVFLQAVLSSTTKPIPVFSAVISLISWSRNPMIQVGAAKVLSMLFVIADYSQQYVIVNACFGLDDKQIADFRNSVTSILREQSPWNEELIAATLKMLTSAAIYQPAFLVSILASKENASVQIVSNGVKLPDEATSVSLGSKGANLLDALLLYVGKAEDLIKTNPNILLNVLNFLKALWQGAAHFSNILEWLKNSAKFLNKLSTSILLVGGMESSPCEKQTEKEVIKLAYQYQCQSAVLQILAYEMFLEKKLLHAELRVKQTSESSGDGKDIAGGTENNRQRGVNNELSTWFESSALDNLIKAYTSCVYDNQKYLRAKIAAGLFSVHVMGRLKTGDTGSLSVSLIDKIVLVTKKLIDLPAFSEMLAQYRQHGYSNEKELESLVLSDLYYHLRGEFEGRTIDHKPFKELSQYLIESTILQSYRHKYDEDLLAHGKDVYLFDTIRLRADLGLEIWDFSHWKASKAVAETMLLCLQDVNSMLLLAHSRLSSLRALTSLLSVDDEDSAEKKAIGKIPEQLVLSCTDQICQCLKATIESLVPVSDASRDILDFVAAQAELLLQFIRFIRKELPSTACVLVLKTSGRGLKVLSDVSTSVTGVGTTMKLLVRLLLSSLELSCINSLGVAGMGSVEAHAKASNATLGLLPILCNYIEHADLCTLALTTIDLILKGFLTPSTWFPIVQKHLRLQLVIQKLQHESSFQSIPSILKFLLTIARVRGGAEMLLNAGFLPSLAVLFADLSDGRPAFMVQSETTLSNSSDKVGKPQHIWGLALAVVTAIITSLGDGSISADIVDYVIAYFFLEKSYLISYFLNSPDFPSDVHDKKRAGAQRTQTSLGALTEKEHTLMLMCVLAHHRNSWIRAMKEMDSQLRERSIHLLAFISRGNQRLGVAPFLCHPILKEEFEWYKKPPIINSRSGWFALSPLGCVINPRFSTLSCRTSAIVIKDQATENSSLAPRTLFSDTTAIQIYRIAFFILKFLCLQAEGASRRAEEVGFIDVAHFPELPMPDILHGLQDQGIVIVKELCEGNMSKQVSSEVQGVCLLLLQITEMALYLEFCVSQVCGIRPVLGRVEDFSKELKQLIRAAEGQEFLKASLKSVKQIAGFVYPGLLQSEGLS</sequence>
<dbReference type="Proteomes" id="UP001187471">
    <property type="component" value="Unassembled WGS sequence"/>
</dbReference>
<keyword evidence="3" id="KW-1185">Reference proteome</keyword>
<evidence type="ECO:0000256" key="1">
    <source>
        <dbReference type="SAM" id="Phobius"/>
    </source>
</evidence>
<feature type="transmembrane region" description="Helical" evidence="1">
    <location>
        <begin position="298"/>
        <end position="319"/>
    </location>
</feature>
<dbReference type="InterPro" id="IPR044840">
    <property type="entry name" value="Nup188"/>
</dbReference>
<dbReference type="PANTHER" id="PTHR31431">
    <property type="entry name" value="NUCLEOPORIN NUP188 HOMOLOG"/>
    <property type="match status" value="1"/>
</dbReference>
<protein>
    <submittedName>
        <fullName evidence="2">Uncharacterized protein</fullName>
    </submittedName>
</protein>
<evidence type="ECO:0000313" key="2">
    <source>
        <dbReference type="EMBL" id="KAK2967080.1"/>
    </source>
</evidence>
<comment type="caution">
    <text evidence="2">The sequence shown here is derived from an EMBL/GenBank/DDBJ whole genome shotgun (WGS) entry which is preliminary data.</text>
</comment>
<accession>A0AA88U1R3</accession>
<reference evidence="2" key="1">
    <citation type="submission" date="2022-12" db="EMBL/GenBank/DDBJ databases">
        <title>Draft genome assemblies for two species of Escallonia (Escalloniales).</title>
        <authorList>
            <person name="Chanderbali A."/>
            <person name="Dervinis C."/>
            <person name="Anghel I."/>
            <person name="Soltis D."/>
            <person name="Soltis P."/>
            <person name="Zapata F."/>
        </authorList>
    </citation>
    <scope>NUCLEOTIDE SEQUENCE</scope>
    <source>
        <strain evidence="2">UCBG92.1500</strain>
        <tissue evidence="2">Leaf</tissue>
    </source>
</reference>
<dbReference type="GO" id="GO:0017056">
    <property type="term" value="F:structural constituent of nuclear pore"/>
    <property type="evidence" value="ECO:0007669"/>
    <property type="project" value="InterPro"/>
</dbReference>
<keyword evidence="1" id="KW-0812">Transmembrane</keyword>
<dbReference type="GO" id="GO:0006606">
    <property type="term" value="P:protein import into nucleus"/>
    <property type="evidence" value="ECO:0007669"/>
    <property type="project" value="TreeGrafter"/>
</dbReference>
<keyword evidence="1" id="KW-0472">Membrane</keyword>
<gene>
    <name evidence="2" type="ORF">RJ640_029155</name>
</gene>
<organism evidence="2 3">
    <name type="scientific">Escallonia rubra</name>
    <dbReference type="NCBI Taxonomy" id="112253"/>
    <lineage>
        <taxon>Eukaryota</taxon>
        <taxon>Viridiplantae</taxon>
        <taxon>Streptophyta</taxon>
        <taxon>Embryophyta</taxon>
        <taxon>Tracheophyta</taxon>
        <taxon>Spermatophyta</taxon>
        <taxon>Magnoliopsida</taxon>
        <taxon>eudicotyledons</taxon>
        <taxon>Gunneridae</taxon>
        <taxon>Pentapetalae</taxon>
        <taxon>asterids</taxon>
        <taxon>campanulids</taxon>
        <taxon>Escalloniales</taxon>
        <taxon>Escalloniaceae</taxon>
        <taxon>Escallonia</taxon>
    </lineage>
</organism>
<dbReference type="GO" id="GO:0006405">
    <property type="term" value="P:RNA export from nucleus"/>
    <property type="evidence" value="ECO:0007669"/>
    <property type="project" value="TreeGrafter"/>
</dbReference>
<proteinExistence type="predicted"/>
<dbReference type="GO" id="GO:0044611">
    <property type="term" value="C:nuclear pore inner ring"/>
    <property type="evidence" value="ECO:0007669"/>
    <property type="project" value="TreeGrafter"/>
</dbReference>